<dbReference type="PANTHER" id="PTHR43037:SF1">
    <property type="entry name" value="BLL1128 PROTEIN"/>
    <property type="match status" value="1"/>
</dbReference>
<keyword evidence="2" id="KW-0378">Hydrolase</keyword>
<sequence>MPSVYTGAPMPLLMMLHGCKQNPEDFAIGTRMNSLAERHGFLVVYPAQASNANGSHCWNWFEKSQQTRDGIEPSLLAGIVREVRESHAVQADKVFVAGLSAGAAMALTLAQTHPGMFAAVGAHSGLPVGAAHDVPSAFAAMQGGSQAARARVASGLKLRTIVFHGDADSIVTIANGSAIAEQAVGSFEGAGVPLQGLTRLDVRVGGRRCTTTEFVDSGGRAQVEEWVVHGAGHAWFGGNSAGSFTDSRGPDASSEMIRFFLESTPECAGTSTRAALANS</sequence>
<dbReference type="SUPFAM" id="SSF53474">
    <property type="entry name" value="alpha/beta-Hydrolases"/>
    <property type="match status" value="1"/>
</dbReference>
<dbReference type="InterPro" id="IPR010126">
    <property type="entry name" value="Esterase_phb"/>
</dbReference>
<protein>
    <submittedName>
        <fullName evidence="3">PHB depolymerase family esterase</fullName>
    </submittedName>
</protein>
<dbReference type="Gene3D" id="3.40.50.1820">
    <property type="entry name" value="alpha/beta hydrolase"/>
    <property type="match status" value="1"/>
</dbReference>
<dbReference type="Proteomes" id="UP001228044">
    <property type="component" value="Unassembled WGS sequence"/>
</dbReference>
<reference evidence="3 4" key="1">
    <citation type="submission" date="2023-06" db="EMBL/GenBank/DDBJ databases">
        <title>Pelomonas sp. PFR6 16S ribosomal RNA gene Genome sequencing and assembly.</title>
        <authorList>
            <person name="Woo H."/>
        </authorList>
    </citation>
    <scope>NUCLEOTIDE SEQUENCE [LARGE SCALE GENOMIC DNA]</scope>
    <source>
        <strain evidence="3 4">PFR6</strain>
    </source>
</reference>
<evidence type="ECO:0000313" key="3">
    <source>
        <dbReference type="EMBL" id="MDN3922111.1"/>
    </source>
</evidence>
<dbReference type="NCBIfam" id="TIGR01840">
    <property type="entry name" value="esterase_phb"/>
    <property type="match status" value="1"/>
</dbReference>
<evidence type="ECO:0000256" key="1">
    <source>
        <dbReference type="ARBA" id="ARBA00022729"/>
    </source>
</evidence>
<accession>A0ABT8DY91</accession>
<evidence type="ECO:0000313" key="4">
    <source>
        <dbReference type="Proteomes" id="UP001228044"/>
    </source>
</evidence>
<proteinExistence type="predicted"/>
<keyword evidence="4" id="KW-1185">Reference proteome</keyword>
<dbReference type="InterPro" id="IPR029058">
    <property type="entry name" value="AB_hydrolase_fold"/>
</dbReference>
<dbReference type="Pfam" id="PF10503">
    <property type="entry name" value="Esterase_PHB"/>
    <property type="match status" value="1"/>
</dbReference>
<dbReference type="InterPro" id="IPR050955">
    <property type="entry name" value="Plant_Biomass_Hydrol_Est"/>
</dbReference>
<evidence type="ECO:0000256" key="2">
    <source>
        <dbReference type="ARBA" id="ARBA00022801"/>
    </source>
</evidence>
<comment type="caution">
    <text evidence="3">The sequence shown here is derived from an EMBL/GenBank/DDBJ whole genome shotgun (WGS) entry which is preliminary data.</text>
</comment>
<dbReference type="EMBL" id="JAUHHC010000005">
    <property type="protein sequence ID" value="MDN3922111.1"/>
    <property type="molecule type" value="Genomic_DNA"/>
</dbReference>
<gene>
    <name evidence="3" type="ORF">QWJ38_17610</name>
</gene>
<dbReference type="PANTHER" id="PTHR43037">
    <property type="entry name" value="UNNAMED PRODUCT-RELATED"/>
    <property type="match status" value="1"/>
</dbReference>
<organism evidence="3 4">
    <name type="scientific">Roseateles violae</name>
    <dbReference type="NCBI Taxonomy" id="3058042"/>
    <lineage>
        <taxon>Bacteria</taxon>
        <taxon>Pseudomonadati</taxon>
        <taxon>Pseudomonadota</taxon>
        <taxon>Betaproteobacteria</taxon>
        <taxon>Burkholderiales</taxon>
        <taxon>Sphaerotilaceae</taxon>
        <taxon>Roseateles</taxon>
    </lineage>
</organism>
<name>A0ABT8DY91_9BURK</name>
<keyword evidence="1" id="KW-0732">Signal</keyword>